<evidence type="ECO:0000313" key="4">
    <source>
        <dbReference type="Proteomes" id="UP000255233"/>
    </source>
</evidence>
<dbReference type="PANTHER" id="PTHR22576">
    <property type="entry name" value="MUCOSA ASSOCIATED LYMPHOID TISSUE LYMPHOMA TRANSLOCATION PROTEIN 1/PARACASPASE"/>
    <property type="match status" value="1"/>
</dbReference>
<sequence>MKQLYYLLPALCVGLALQFKQAQAQWVSSSSSRQSVVWHPAVPRPTAPAQLEIRNISFADDNGNRKIDARESFTIGYTLCNTGQGTAYQIRPRITVPPTIGGISIPEPADIRALNAGDTLRITQRGYASEELQDGTLTVTIAATEGNGFIPSPQMLQIETYAFRPPQVLVAQTRFSNRNGGVPKSGEVITLQMLIENRGESPATAVTARFTLPENIFPGDKTDFTVGTLAPGEQRIVEFPFFTNQKYTASSVPITVSLSESYGRYAQGTTATVDLARSLARSEPMVITGAAASAVQMGGKSLYSDVDLDIPQTRRQQPNLFALVIGNERYGEYSREVDVPFARADASVFRDYLTQTCGVRPENIILLQDATRAAMENAVERIAGLAETYPDREKQPAEIVFYYAGHGLCDDRKDGYLMPVDVPGTQVRQGIRSADVYNRLSRSGAARVTVFLDACFSGGARGEQLLAARAVKIEPNRDLIAGNTVVFAAAKSNQSAHAYADKQHGMFTYFLLRKLKESKGQATYRELGDYLISEVAHYSLRENNAAQTPDILVSPEAQEMWNDWRLSGN</sequence>
<dbReference type="Proteomes" id="UP000255233">
    <property type="component" value="Unassembled WGS sequence"/>
</dbReference>
<dbReference type="GO" id="GO:0004197">
    <property type="term" value="F:cysteine-type endopeptidase activity"/>
    <property type="evidence" value="ECO:0007669"/>
    <property type="project" value="InterPro"/>
</dbReference>
<evidence type="ECO:0000256" key="1">
    <source>
        <dbReference type="SAM" id="SignalP"/>
    </source>
</evidence>
<dbReference type="RefSeq" id="WP_037291590.1">
    <property type="nucleotide sequence ID" value="NZ_CALVFX010000017.1"/>
</dbReference>
<dbReference type="Gene3D" id="3.40.50.1460">
    <property type="match status" value="1"/>
</dbReference>
<name>A0A379MNG6_9BACT</name>
<dbReference type="AlphaFoldDB" id="A0A379MNG6"/>
<dbReference type="GO" id="GO:0006508">
    <property type="term" value="P:proteolysis"/>
    <property type="evidence" value="ECO:0007669"/>
    <property type="project" value="InterPro"/>
</dbReference>
<keyword evidence="4" id="KW-1185">Reference proteome</keyword>
<dbReference type="STRING" id="880526.GCA_000427365_01107"/>
<dbReference type="InterPro" id="IPR011600">
    <property type="entry name" value="Pept_C14_caspase"/>
</dbReference>
<gene>
    <name evidence="3" type="ORF">NCTC11190_00335</name>
</gene>
<dbReference type="Gene3D" id="2.60.40.10">
    <property type="entry name" value="Immunoglobulins"/>
    <property type="match status" value="1"/>
</dbReference>
<protein>
    <submittedName>
        <fullName evidence="3">Uncharacterized protein containing caspase domain</fullName>
    </submittedName>
</protein>
<dbReference type="Pfam" id="PF00656">
    <property type="entry name" value="Peptidase_C14"/>
    <property type="match status" value="1"/>
</dbReference>
<feature type="signal peptide" evidence="1">
    <location>
        <begin position="1"/>
        <end position="24"/>
    </location>
</feature>
<dbReference type="InterPro" id="IPR013783">
    <property type="entry name" value="Ig-like_fold"/>
</dbReference>
<reference evidence="3 4" key="1">
    <citation type="submission" date="2018-06" db="EMBL/GenBank/DDBJ databases">
        <authorList>
            <consortium name="Pathogen Informatics"/>
            <person name="Doyle S."/>
        </authorList>
    </citation>
    <scope>NUCLEOTIDE SEQUENCE [LARGE SCALE GENOMIC DNA]</scope>
    <source>
        <strain evidence="3 4">NCTC11190</strain>
    </source>
</reference>
<dbReference type="InterPro" id="IPR029030">
    <property type="entry name" value="Caspase-like_dom_sf"/>
</dbReference>
<dbReference type="InterPro" id="IPR052039">
    <property type="entry name" value="Caspase-related_regulators"/>
</dbReference>
<keyword evidence="1" id="KW-0732">Signal</keyword>
<dbReference type="PANTHER" id="PTHR22576:SF37">
    <property type="entry name" value="MUCOSA-ASSOCIATED LYMPHOID TISSUE LYMPHOMA TRANSLOCATION PROTEIN 1"/>
    <property type="match status" value="1"/>
</dbReference>
<feature type="domain" description="Peptidase C14 caspase" evidence="2">
    <location>
        <begin position="321"/>
        <end position="551"/>
    </location>
</feature>
<organism evidence="3 4">
    <name type="scientific">Rikenella microfusus</name>
    <dbReference type="NCBI Taxonomy" id="28139"/>
    <lineage>
        <taxon>Bacteria</taxon>
        <taxon>Pseudomonadati</taxon>
        <taxon>Bacteroidota</taxon>
        <taxon>Bacteroidia</taxon>
        <taxon>Bacteroidales</taxon>
        <taxon>Rikenellaceae</taxon>
        <taxon>Rikenella</taxon>
    </lineage>
</organism>
<dbReference type="EMBL" id="UGVL01000001">
    <property type="protein sequence ID" value="SUE33138.1"/>
    <property type="molecule type" value="Genomic_DNA"/>
</dbReference>
<dbReference type="SUPFAM" id="SSF52129">
    <property type="entry name" value="Caspase-like"/>
    <property type="match status" value="1"/>
</dbReference>
<accession>A0A379MNG6</accession>
<evidence type="ECO:0000313" key="3">
    <source>
        <dbReference type="EMBL" id="SUE33138.1"/>
    </source>
</evidence>
<proteinExistence type="predicted"/>
<feature type="chain" id="PRO_5016805771" evidence="1">
    <location>
        <begin position="25"/>
        <end position="569"/>
    </location>
</feature>
<dbReference type="OrthoDB" id="1492850at2"/>
<evidence type="ECO:0000259" key="2">
    <source>
        <dbReference type="Pfam" id="PF00656"/>
    </source>
</evidence>